<keyword evidence="1" id="KW-0472">Membrane</keyword>
<feature type="transmembrane region" description="Helical" evidence="1">
    <location>
        <begin position="135"/>
        <end position="156"/>
    </location>
</feature>
<protein>
    <submittedName>
        <fullName evidence="2">Uncharacterized protein YacL</fullName>
    </submittedName>
</protein>
<dbReference type="Proteomes" id="UP001236723">
    <property type="component" value="Unassembled WGS sequence"/>
</dbReference>
<sequence length="163" mass="19450">MMLWEEFDRNEIFLIAMLIVVYAVFFLLPKVLPKHITVLYLLIGFTIPIIFDFTIGGGMLNFYQVNDSNAYELTDVITYINFAPFAYFYIYFYEKLNIRKVTFIPYTIIWVIIGLLLEVLSKFMNVIHYQNNYEVYYSVIIFIVILTFNGLFYELIKKKDPTM</sequence>
<accession>A0ABU0DT31</accession>
<dbReference type="RefSeq" id="WP_307067498.1">
    <property type="nucleotide sequence ID" value="NZ_JAUSUP010000003.1"/>
</dbReference>
<gene>
    <name evidence="2" type="ORF">J2R98_001434</name>
</gene>
<name>A0ABU0DT31_9BACI</name>
<feature type="transmembrane region" description="Helical" evidence="1">
    <location>
        <begin position="104"/>
        <end position="123"/>
    </location>
</feature>
<keyword evidence="1" id="KW-0812">Transmembrane</keyword>
<dbReference type="EMBL" id="JAUSUP010000003">
    <property type="protein sequence ID" value="MDQ0351617.1"/>
    <property type="molecule type" value="Genomic_DNA"/>
</dbReference>
<proteinExistence type="predicted"/>
<evidence type="ECO:0000256" key="1">
    <source>
        <dbReference type="SAM" id="Phobius"/>
    </source>
</evidence>
<keyword evidence="3" id="KW-1185">Reference proteome</keyword>
<evidence type="ECO:0000313" key="2">
    <source>
        <dbReference type="EMBL" id="MDQ0351617.1"/>
    </source>
</evidence>
<keyword evidence="1" id="KW-1133">Transmembrane helix</keyword>
<feature type="transmembrane region" description="Helical" evidence="1">
    <location>
        <begin position="76"/>
        <end position="92"/>
    </location>
</feature>
<feature type="transmembrane region" description="Helical" evidence="1">
    <location>
        <begin position="12"/>
        <end position="32"/>
    </location>
</feature>
<organism evidence="2 3">
    <name type="scientific">Alkalibacillus filiformis</name>
    <dbReference type="NCBI Taxonomy" id="200990"/>
    <lineage>
        <taxon>Bacteria</taxon>
        <taxon>Bacillati</taxon>
        <taxon>Bacillota</taxon>
        <taxon>Bacilli</taxon>
        <taxon>Bacillales</taxon>
        <taxon>Bacillaceae</taxon>
        <taxon>Alkalibacillus</taxon>
    </lineage>
</organism>
<comment type="caution">
    <text evidence="2">The sequence shown here is derived from an EMBL/GenBank/DDBJ whole genome shotgun (WGS) entry which is preliminary data.</text>
</comment>
<evidence type="ECO:0000313" key="3">
    <source>
        <dbReference type="Proteomes" id="UP001236723"/>
    </source>
</evidence>
<feature type="transmembrane region" description="Helical" evidence="1">
    <location>
        <begin position="39"/>
        <end position="64"/>
    </location>
</feature>
<reference evidence="2 3" key="1">
    <citation type="submission" date="2023-07" db="EMBL/GenBank/DDBJ databases">
        <title>Genomic Encyclopedia of Type Strains, Phase IV (KMG-IV): sequencing the most valuable type-strain genomes for metagenomic binning, comparative biology and taxonomic classification.</title>
        <authorList>
            <person name="Goeker M."/>
        </authorList>
    </citation>
    <scope>NUCLEOTIDE SEQUENCE [LARGE SCALE GENOMIC DNA]</scope>
    <source>
        <strain evidence="2 3">DSM 15448</strain>
    </source>
</reference>